<dbReference type="EMBL" id="MU006110">
    <property type="protein sequence ID" value="KAF2835217.1"/>
    <property type="molecule type" value="Genomic_DNA"/>
</dbReference>
<proteinExistence type="predicted"/>
<accession>A0A9P4S2P8</accession>
<protein>
    <submittedName>
        <fullName evidence="2">Uncharacterized protein</fullName>
    </submittedName>
</protein>
<reference evidence="2" key="1">
    <citation type="journal article" date="2020" name="Stud. Mycol.">
        <title>101 Dothideomycetes genomes: a test case for predicting lifestyles and emergence of pathogens.</title>
        <authorList>
            <person name="Haridas S."/>
            <person name="Albert R."/>
            <person name="Binder M."/>
            <person name="Bloem J."/>
            <person name="Labutti K."/>
            <person name="Salamov A."/>
            <person name="Andreopoulos B."/>
            <person name="Baker S."/>
            <person name="Barry K."/>
            <person name="Bills G."/>
            <person name="Bluhm B."/>
            <person name="Cannon C."/>
            <person name="Castanera R."/>
            <person name="Culley D."/>
            <person name="Daum C."/>
            <person name="Ezra D."/>
            <person name="Gonzalez J."/>
            <person name="Henrissat B."/>
            <person name="Kuo A."/>
            <person name="Liang C."/>
            <person name="Lipzen A."/>
            <person name="Lutzoni F."/>
            <person name="Magnuson J."/>
            <person name="Mondo S."/>
            <person name="Nolan M."/>
            <person name="Ohm R."/>
            <person name="Pangilinan J."/>
            <person name="Park H.-J."/>
            <person name="Ramirez L."/>
            <person name="Alfaro M."/>
            <person name="Sun H."/>
            <person name="Tritt A."/>
            <person name="Yoshinaga Y."/>
            <person name="Zwiers L.-H."/>
            <person name="Turgeon B."/>
            <person name="Goodwin S."/>
            <person name="Spatafora J."/>
            <person name="Crous P."/>
            <person name="Grigoriev I."/>
        </authorList>
    </citation>
    <scope>NUCLEOTIDE SEQUENCE</scope>
    <source>
        <strain evidence="2">CBS 101060</strain>
    </source>
</reference>
<organism evidence="2 3">
    <name type="scientific">Patellaria atrata CBS 101060</name>
    <dbReference type="NCBI Taxonomy" id="1346257"/>
    <lineage>
        <taxon>Eukaryota</taxon>
        <taxon>Fungi</taxon>
        <taxon>Dikarya</taxon>
        <taxon>Ascomycota</taxon>
        <taxon>Pezizomycotina</taxon>
        <taxon>Dothideomycetes</taxon>
        <taxon>Dothideomycetes incertae sedis</taxon>
        <taxon>Patellariales</taxon>
        <taxon>Patellariaceae</taxon>
        <taxon>Patellaria</taxon>
    </lineage>
</organism>
<evidence type="ECO:0000313" key="3">
    <source>
        <dbReference type="Proteomes" id="UP000799429"/>
    </source>
</evidence>
<comment type="caution">
    <text evidence="2">The sequence shown here is derived from an EMBL/GenBank/DDBJ whole genome shotgun (WGS) entry which is preliminary data.</text>
</comment>
<gene>
    <name evidence="2" type="ORF">M501DRAFT_999245</name>
</gene>
<feature type="region of interest" description="Disordered" evidence="1">
    <location>
        <begin position="1"/>
        <end position="20"/>
    </location>
</feature>
<evidence type="ECO:0000256" key="1">
    <source>
        <dbReference type="SAM" id="MobiDB-lite"/>
    </source>
</evidence>
<dbReference type="Proteomes" id="UP000799429">
    <property type="component" value="Unassembled WGS sequence"/>
</dbReference>
<evidence type="ECO:0000313" key="2">
    <source>
        <dbReference type="EMBL" id="KAF2835217.1"/>
    </source>
</evidence>
<dbReference type="AlphaFoldDB" id="A0A9P4S2P8"/>
<name>A0A9P4S2P8_9PEZI</name>
<sequence length="75" mass="8514">MAPDRYRNPPQAPPKFTATPSSLIEDTKRLVRVLASYMSAICADYLFRSRNPSRLRILSSLLSPPKPPPSKMSYY</sequence>
<keyword evidence="3" id="KW-1185">Reference proteome</keyword>